<comment type="caution">
    <text evidence="1">The sequence shown here is derived from an EMBL/GenBank/DDBJ whole genome shotgun (WGS) entry which is preliminary data.</text>
</comment>
<sequence length="97" mass="11633">MKSKKVTRYYSDCGRGFWKKQKALNHEQNCTCWKNPKFRSCLSCIHKCILIDHNDMEEPYRQTWQTNLCKFSDSGIPVHPDFDFIRKNCKHYLPKTS</sequence>
<protein>
    <submittedName>
        <fullName evidence="1">Uncharacterized protein</fullName>
    </submittedName>
</protein>
<evidence type="ECO:0000313" key="2">
    <source>
        <dbReference type="Proteomes" id="UP000002969"/>
    </source>
</evidence>
<proteinExistence type="predicted"/>
<gene>
    <name evidence="1" type="ORF">HMPREF0204_11408</name>
</gene>
<organism evidence="1 2">
    <name type="scientific">Chryseobacterium gleum ATCC 35910</name>
    <dbReference type="NCBI Taxonomy" id="525257"/>
    <lineage>
        <taxon>Bacteria</taxon>
        <taxon>Pseudomonadati</taxon>
        <taxon>Bacteroidota</taxon>
        <taxon>Flavobacteriia</taxon>
        <taxon>Flavobacteriales</taxon>
        <taxon>Weeksellaceae</taxon>
        <taxon>Chryseobacterium group</taxon>
        <taxon>Chryseobacterium</taxon>
    </lineage>
</organism>
<name>A0ABN0AUT3_CHRGE</name>
<keyword evidence="2" id="KW-1185">Reference proteome</keyword>
<accession>A0ABN0AUT3</accession>
<evidence type="ECO:0000313" key="1">
    <source>
        <dbReference type="EMBL" id="EFK36851.1"/>
    </source>
</evidence>
<dbReference type="Proteomes" id="UP000002969">
    <property type="component" value="Unassembled WGS sequence"/>
</dbReference>
<dbReference type="EMBL" id="ACKQ02000004">
    <property type="protein sequence ID" value="EFK36851.1"/>
    <property type="molecule type" value="Genomic_DNA"/>
</dbReference>
<reference evidence="1" key="1">
    <citation type="submission" date="2010-06" db="EMBL/GenBank/DDBJ databases">
        <authorList>
            <person name="Muzny D."/>
            <person name="Qin X."/>
            <person name="Buhay C."/>
            <person name="Dugan-Rocha S."/>
            <person name="Ding Y."/>
            <person name="Chen G."/>
            <person name="Hawes A."/>
            <person name="Holder M."/>
            <person name="Jhangiani S."/>
            <person name="Johnson A."/>
            <person name="Khan Z."/>
            <person name="Li Z."/>
            <person name="Liu W."/>
            <person name="Liu X."/>
            <person name="Perez L."/>
            <person name="Shen H."/>
            <person name="Wang Q."/>
            <person name="Watt J."/>
            <person name="Xi L."/>
            <person name="Xin Y."/>
            <person name="Zhou J."/>
            <person name="Deng J."/>
            <person name="Jiang H."/>
            <person name="Liu Y."/>
            <person name="Qu J."/>
            <person name="Song X.-Z."/>
            <person name="Zhang L."/>
            <person name="Villasana D."/>
            <person name="Johnson A."/>
            <person name="Liu J."/>
            <person name="Liyanage D."/>
            <person name="Lorensuhewa L."/>
            <person name="Robinson T."/>
            <person name="Song A."/>
            <person name="Song B.-B."/>
            <person name="Dinh H."/>
            <person name="Thornton R."/>
            <person name="Coyle M."/>
            <person name="Francisco L."/>
            <person name="Jackson L."/>
            <person name="Javaid M."/>
            <person name="Korchina V."/>
            <person name="Kovar C."/>
            <person name="Mata R."/>
            <person name="Mathew T."/>
            <person name="Ngo R."/>
            <person name="Nguyen L."/>
            <person name="Nguyen N."/>
            <person name="Okwuonu G."/>
            <person name="Ongeri F."/>
            <person name="Pham C."/>
            <person name="Simmons D."/>
            <person name="Wilczek-Boney K."/>
            <person name="Hale W."/>
            <person name="Jakkamsetti A."/>
            <person name="Pham P."/>
            <person name="Ruth R."/>
            <person name="San Lucas F."/>
            <person name="Warren J."/>
            <person name="Zhang J."/>
            <person name="Zhao Z."/>
            <person name="Zhou C."/>
            <person name="Zhu D."/>
            <person name="Lee S."/>
            <person name="Bess C."/>
            <person name="Blankenburg K."/>
            <person name="Forbes L."/>
            <person name="Fu Q."/>
            <person name="Gubbala S."/>
            <person name="Hirani K."/>
            <person name="Jayaseelan J.C."/>
            <person name="Lara F."/>
            <person name="Munidasa M."/>
            <person name="Palculict T."/>
            <person name="Patil S."/>
            <person name="Pu L.-L."/>
            <person name="Saada N."/>
            <person name="Tang L."/>
            <person name="Weissenberger G."/>
            <person name="Zhu Y."/>
            <person name="Hemphill L."/>
            <person name="Shang Y."/>
            <person name="Youmans B."/>
            <person name="Ayvaz T."/>
            <person name="Ross M."/>
            <person name="Santibanez J."/>
            <person name="Aqrawi P."/>
            <person name="Gross S."/>
            <person name="Joshi V."/>
            <person name="Fowler G."/>
            <person name="Nazareth L."/>
            <person name="Reid J."/>
            <person name="Worley K."/>
            <person name="Petrosino J."/>
            <person name="Highlander S."/>
            <person name="Gibbs R."/>
        </authorList>
    </citation>
    <scope>NUCLEOTIDE SEQUENCE [LARGE SCALE GENOMIC DNA]</scope>
    <source>
        <strain evidence="1">ATCC 35910</strain>
    </source>
</reference>